<reference evidence="1 2" key="1">
    <citation type="journal article" date="2018" name="Int. J. Syst. Evol. Microbiol.">
        <title>Methylomusa anaerophila gen. nov., sp. nov., an anaerobic methanol-utilizing bacterium isolated from a microbial fuel cell.</title>
        <authorList>
            <person name="Amano N."/>
            <person name="Yamamuro A."/>
            <person name="Miyahara M."/>
            <person name="Kouzuma A."/>
            <person name="Abe T."/>
            <person name="Watanabe K."/>
        </authorList>
    </citation>
    <scope>NUCLEOTIDE SEQUENCE [LARGE SCALE GENOMIC DNA]</scope>
    <source>
        <strain evidence="1 2">MMFC1</strain>
    </source>
</reference>
<evidence type="ECO:0000313" key="1">
    <source>
        <dbReference type="EMBL" id="BBB91971.1"/>
    </source>
</evidence>
<dbReference type="RefSeq" id="WP_126308924.1">
    <property type="nucleotide sequence ID" value="NZ_AP018449.1"/>
</dbReference>
<organism evidence="1 2">
    <name type="scientific">Methylomusa anaerophila</name>
    <dbReference type="NCBI Taxonomy" id="1930071"/>
    <lineage>
        <taxon>Bacteria</taxon>
        <taxon>Bacillati</taxon>
        <taxon>Bacillota</taxon>
        <taxon>Negativicutes</taxon>
        <taxon>Selenomonadales</taxon>
        <taxon>Sporomusaceae</taxon>
        <taxon>Methylomusa</taxon>
    </lineage>
</organism>
<sequence length="80" mass="8901">MCDEKDLEIPEDIQVLFTDDIEILEDRLTDIIVAMGLPEEQTSAVLRLISDSLDDHHANILDTFEDVIAGDSQDEAGEAE</sequence>
<gene>
    <name evidence="1" type="ORF">MAMMFC1_02656</name>
</gene>
<dbReference type="KEGG" id="mana:MAMMFC1_02656"/>
<name>A0A348ALM3_9FIRM</name>
<protein>
    <submittedName>
        <fullName evidence="1">Uncharacterized protein</fullName>
    </submittedName>
</protein>
<proteinExistence type="predicted"/>
<dbReference type="Proteomes" id="UP000276437">
    <property type="component" value="Chromosome"/>
</dbReference>
<keyword evidence="2" id="KW-1185">Reference proteome</keyword>
<evidence type="ECO:0000313" key="2">
    <source>
        <dbReference type="Proteomes" id="UP000276437"/>
    </source>
</evidence>
<accession>A0A348ALM3</accession>
<dbReference type="OrthoDB" id="1684228at2"/>
<dbReference type="AlphaFoldDB" id="A0A348ALM3"/>
<dbReference type="EMBL" id="AP018449">
    <property type="protein sequence ID" value="BBB91971.1"/>
    <property type="molecule type" value="Genomic_DNA"/>
</dbReference>